<sequence>MSRWFTSSRIPHTLMGSAYKARVNNQLNNFIHGPFFLLMLPRLSSIARHIRPFSTTKMSSQTPNILLLTTGTPNGQKVSITLEELGLPYETKSISLQKNEQKEDWFLKVCPNGRIPALVDRTAGEGKELNFMESGAIMQYLTATYDKDYKISYPYGTPEYWETQQWMFWMNAGLGPMQGQANHFYRYAPEKIEYGINRYINETKRLYSVLEDRLAKNPSGWLVGDRMTIADIACFSWVNWAFWAGVDSTEFKKLTEWEKRINEREAVKRGLDVPEPFTMKAKMQSKEEADKYAEESRKWIMQGNDKEKNGGTIADQTSNTSEVDAKSN</sequence>
<dbReference type="CDD" id="cd03048">
    <property type="entry name" value="GST_N_Ure2p_like"/>
    <property type="match status" value="1"/>
</dbReference>
<comment type="caution">
    <text evidence="6">The sequence shown here is derived from an EMBL/GenBank/DDBJ whole genome shotgun (WGS) entry which is preliminary data.</text>
</comment>
<keyword evidence="7" id="KW-1185">Reference proteome</keyword>
<dbReference type="Pfam" id="PF02798">
    <property type="entry name" value="GST_N"/>
    <property type="match status" value="1"/>
</dbReference>
<evidence type="ECO:0000259" key="5">
    <source>
        <dbReference type="PROSITE" id="PS50405"/>
    </source>
</evidence>
<feature type="domain" description="GST C-terminal" evidence="5">
    <location>
        <begin position="156"/>
        <end position="293"/>
    </location>
</feature>
<organism evidence="6 7">
    <name type="scientific">Saitoella complicata (strain BCRC 22490 / CBS 7301 / JCM 7358 / NBRC 10748 / NRRL Y-17804)</name>
    <dbReference type="NCBI Taxonomy" id="698492"/>
    <lineage>
        <taxon>Eukaryota</taxon>
        <taxon>Fungi</taxon>
        <taxon>Dikarya</taxon>
        <taxon>Ascomycota</taxon>
        <taxon>Taphrinomycotina</taxon>
        <taxon>Taphrinomycotina incertae sedis</taxon>
        <taxon>Saitoella</taxon>
    </lineage>
</organism>
<evidence type="ECO:0000256" key="1">
    <source>
        <dbReference type="ARBA" id="ARBA00007409"/>
    </source>
</evidence>
<dbReference type="SUPFAM" id="SSF52833">
    <property type="entry name" value="Thioredoxin-like"/>
    <property type="match status" value="1"/>
</dbReference>
<dbReference type="EMBL" id="BACD03000014">
    <property type="protein sequence ID" value="GAO48290.1"/>
    <property type="molecule type" value="Genomic_DNA"/>
</dbReference>
<comment type="similarity">
    <text evidence="1 2">Belongs to the GST superfamily.</text>
</comment>
<accession>A0A0E9NFV2</accession>
<dbReference type="STRING" id="698492.A0A0E9NFV2"/>
<dbReference type="OMA" id="EYYECNN"/>
<dbReference type="SFLD" id="SFLDS00019">
    <property type="entry name" value="Glutathione_Transferase_(cytos"/>
    <property type="match status" value="1"/>
</dbReference>
<evidence type="ECO:0000313" key="6">
    <source>
        <dbReference type="EMBL" id="GAO48290.1"/>
    </source>
</evidence>
<dbReference type="InterPro" id="IPR036282">
    <property type="entry name" value="Glutathione-S-Trfase_C_sf"/>
</dbReference>
<dbReference type="Gene3D" id="1.20.1050.10">
    <property type="match status" value="1"/>
</dbReference>
<dbReference type="PANTHER" id="PTHR44051:SF8">
    <property type="entry name" value="GLUTATHIONE S-TRANSFERASE GSTA"/>
    <property type="match status" value="1"/>
</dbReference>
<dbReference type="InterPro" id="IPR040079">
    <property type="entry name" value="Glutathione_S-Trfase"/>
</dbReference>
<feature type="region of interest" description="Disordered" evidence="3">
    <location>
        <begin position="279"/>
        <end position="328"/>
    </location>
</feature>
<dbReference type="Pfam" id="PF00043">
    <property type="entry name" value="GST_C"/>
    <property type="match status" value="1"/>
</dbReference>
<dbReference type="Proteomes" id="UP000033140">
    <property type="component" value="Unassembled WGS sequence"/>
</dbReference>
<protein>
    <recommendedName>
        <fullName evidence="8">GST C-terminal domain-containing protein</fullName>
    </recommendedName>
</protein>
<dbReference type="InterPro" id="IPR004046">
    <property type="entry name" value="GST_C"/>
</dbReference>
<dbReference type="PANTHER" id="PTHR44051">
    <property type="entry name" value="GLUTATHIONE S-TRANSFERASE-RELATED"/>
    <property type="match status" value="1"/>
</dbReference>
<feature type="domain" description="GST N-terminal" evidence="4">
    <location>
        <begin position="62"/>
        <end position="149"/>
    </location>
</feature>
<evidence type="ECO:0008006" key="8">
    <source>
        <dbReference type="Google" id="ProtNLM"/>
    </source>
</evidence>
<dbReference type="SUPFAM" id="SSF47616">
    <property type="entry name" value="GST C-terminal domain-like"/>
    <property type="match status" value="1"/>
</dbReference>
<reference evidence="6 7" key="3">
    <citation type="journal article" date="2015" name="Genome Announc.">
        <title>Draft Genome Sequence of the Archiascomycetous Yeast Saitoella complicata.</title>
        <authorList>
            <person name="Yamauchi K."/>
            <person name="Kondo S."/>
            <person name="Hamamoto M."/>
            <person name="Takahashi Y."/>
            <person name="Ogura Y."/>
            <person name="Hayashi T."/>
            <person name="Nishida H."/>
        </authorList>
    </citation>
    <scope>NUCLEOTIDE SEQUENCE [LARGE SCALE GENOMIC DNA]</scope>
    <source>
        <strain evidence="6 7">NRRL Y-17804</strain>
    </source>
</reference>
<evidence type="ECO:0000256" key="2">
    <source>
        <dbReference type="RuleBase" id="RU003494"/>
    </source>
</evidence>
<dbReference type="InterPro" id="IPR004045">
    <property type="entry name" value="Glutathione_S-Trfase_N"/>
</dbReference>
<dbReference type="SFLD" id="SFLDG01151">
    <property type="entry name" value="Main.2:_Nu-like"/>
    <property type="match status" value="1"/>
</dbReference>
<dbReference type="PROSITE" id="PS50405">
    <property type="entry name" value="GST_CTER"/>
    <property type="match status" value="1"/>
</dbReference>
<evidence type="ECO:0000259" key="4">
    <source>
        <dbReference type="PROSITE" id="PS50404"/>
    </source>
</evidence>
<reference evidence="6 7" key="2">
    <citation type="journal article" date="2014" name="J. Gen. Appl. Microbiol.">
        <title>The early diverging ascomycetous budding yeast Saitoella complicata has three histone deacetylases belonging to the Clr6, Hos2, and Rpd3 lineages.</title>
        <authorList>
            <person name="Nishida H."/>
            <person name="Matsumoto T."/>
            <person name="Kondo S."/>
            <person name="Hamamoto M."/>
            <person name="Yoshikawa H."/>
        </authorList>
    </citation>
    <scope>NUCLEOTIDE SEQUENCE [LARGE SCALE GENOMIC DNA]</scope>
    <source>
        <strain evidence="6 7">NRRL Y-17804</strain>
    </source>
</reference>
<dbReference type="Gene3D" id="3.40.30.10">
    <property type="entry name" value="Glutaredoxin"/>
    <property type="match status" value="1"/>
</dbReference>
<evidence type="ECO:0000256" key="3">
    <source>
        <dbReference type="SAM" id="MobiDB-lite"/>
    </source>
</evidence>
<name>A0A0E9NFV2_SAICN</name>
<dbReference type="PROSITE" id="PS50404">
    <property type="entry name" value="GST_NTER"/>
    <property type="match status" value="1"/>
</dbReference>
<dbReference type="SFLD" id="SFLDG00358">
    <property type="entry name" value="Main_(cytGST)"/>
    <property type="match status" value="1"/>
</dbReference>
<dbReference type="InterPro" id="IPR010987">
    <property type="entry name" value="Glutathione-S-Trfase_C-like"/>
</dbReference>
<reference evidence="6 7" key="1">
    <citation type="journal article" date="2011" name="J. Gen. Appl. Microbiol.">
        <title>Draft genome sequencing of the enigmatic yeast Saitoella complicata.</title>
        <authorList>
            <person name="Nishida H."/>
            <person name="Hamamoto M."/>
            <person name="Sugiyama J."/>
        </authorList>
    </citation>
    <scope>NUCLEOTIDE SEQUENCE [LARGE SCALE GENOMIC DNA]</scope>
    <source>
        <strain evidence="6 7">NRRL Y-17804</strain>
    </source>
</reference>
<gene>
    <name evidence="6" type="ORF">G7K_2468-t1</name>
</gene>
<proteinExistence type="inferred from homology"/>
<dbReference type="InterPro" id="IPR036249">
    <property type="entry name" value="Thioredoxin-like_sf"/>
</dbReference>
<evidence type="ECO:0000313" key="7">
    <source>
        <dbReference type="Proteomes" id="UP000033140"/>
    </source>
</evidence>
<dbReference type="AlphaFoldDB" id="A0A0E9NFV2"/>
<feature type="compositionally biased region" description="Basic and acidic residues" evidence="3">
    <location>
        <begin position="284"/>
        <end position="309"/>
    </location>
</feature>